<organism evidence="1 2">
    <name type="scientific">Taibaiella soli</name>
    <dbReference type="NCBI Taxonomy" id="1649169"/>
    <lineage>
        <taxon>Bacteria</taxon>
        <taxon>Pseudomonadati</taxon>
        <taxon>Bacteroidota</taxon>
        <taxon>Chitinophagia</taxon>
        <taxon>Chitinophagales</taxon>
        <taxon>Chitinophagaceae</taxon>
        <taxon>Taibaiella</taxon>
    </lineage>
</organism>
<dbReference type="InterPro" id="IPR018775">
    <property type="entry name" value="RlaP"/>
</dbReference>
<dbReference type="GO" id="GO:0016740">
    <property type="term" value="F:transferase activity"/>
    <property type="evidence" value="ECO:0007669"/>
    <property type="project" value="UniProtKB-KW"/>
</dbReference>
<accession>A0A2W2BDN3</accession>
<reference evidence="1 2" key="1">
    <citation type="submission" date="2018-06" db="EMBL/GenBank/DDBJ databases">
        <title>Mucibacter soli gen. nov., sp. nov., a new member of the family Chitinophagaceae producing mucin.</title>
        <authorList>
            <person name="Kim M.-K."/>
            <person name="Park S."/>
            <person name="Kim T.-S."/>
            <person name="Joung Y."/>
            <person name="Han J.-H."/>
            <person name="Kim S.B."/>
        </authorList>
    </citation>
    <scope>NUCLEOTIDE SEQUENCE [LARGE SCALE GENOMIC DNA]</scope>
    <source>
        <strain evidence="1 2">R1-15</strain>
    </source>
</reference>
<dbReference type="PANTHER" id="PTHR34817:SF2">
    <property type="entry name" value="NUCLEOTIDYLTRANSFERASE"/>
    <property type="match status" value="1"/>
</dbReference>
<proteinExistence type="predicted"/>
<evidence type="ECO:0000313" key="1">
    <source>
        <dbReference type="EMBL" id="PZF74369.1"/>
    </source>
</evidence>
<evidence type="ECO:0000313" key="2">
    <source>
        <dbReference type="Proteomes" id="UP000248745"/>
    </source>
</evidence>
<dbReference type="Pfam" id="PF10127">
    <property type="entry name" value="RlaP"/>
    <property type="match status" value="1"/>
</dbReference>
<protein>
    <submittedName>
        <fullName evidence="1">Nucleotidyltransferase domain-containing protein</fullName>
    </submittedName>
</protein>
<dbReference type="AlphaFoldDB" id="A0A2W2BDN3"/>
<dbReference type="PANTHER" id="PTHR34817">
    <property type="entry name" value="NUCLEOTIDYLTRANSFERASE"/>
    <property type="match status" value="1"/>
</dbReference>
<gene>
    <name evidence="1" type="ORF">DN068_01965</name>
</gene>
<dbReference type="RefSeq" id="WP_110997206.1">
    <property type="nucleotide sequence ID" value="NZ_QKTW01000003.1"/>
</dbReference>
<sequence length="264" mass="30359">MNTTILNELAAIEAAYNIRILYACESGSRAWGFPSPDSDYDVRFIYTSPYKSYLSINDSKDHLSFPINSELDVYGWDLKKVLQLMYKSNTTPFEWLQSPMIYREEAGFRDELWSLCGAYFSQRSNIHHYLGIAKGALETLTDEGTIKIKSLFYVLRPLLSAKWCLERNGIAPMTIEPLLTLMPDKMKTMTQELIALKANAAEALMVTVNDDLLRHIKTEYNYCSTASSDLPRNQFDAEKLNDCFFKTIMRYDDTRLERKETAAP</sequence>
<keyword evidence="2" id="KW-1185">Reference proteome</keyword>
<dbReference type="EMBL" id="QKTW01000003">
    <property type="protein sequence ID" value="PZF74369.1"/>
    <property type="molecule type" value="Genomic_DNA"/>
</dbReference>
<dbReference type="OrthoDB" id="9796845at2"/>
<name>A0A2W2BDN3_9BACT</name>
<keyword evidence="1" id="KW-0808">Transferase</keyword>
<comment type="caution">
    <text evidence="1">The sequence shown here is derived from an EMBL/GenBank/DDBJ whole genome shotgun (WGS) entry which is preliminary data.</text>
</comment>
<dbReference type="Proteomes" id="UP000248745">
    <property type="component" value="Unassembled WGS sequence"/>
</dbReference>